<organism evidence="2 3">
    <name type="scientific">Bordetella genomosp. 6</name>
    <dbReference type="NCBI Taxonomy" id="463024"/>
    <lineage>
        <taxon>Bacteria</taxon>
        <taxon>Pseudomonadati</taxon>
        <taxon>Pseudomonadota</taxon>
        <taxon>Betaproteobacteria</taxon>
        <taxon>Burkholderiales</taxon>
        <taxon>Alcaligenaceae</taxon>
        <taxon>Bordetella</taxon>
    </lineage>
</organism>
<comment type="caution">
    <text evidence="2">The sequence shown here is derived from an EMBL/GenBank/DDBJ whole genome shotgun (WGS) entry which is preliminary data.</text>
</comment>
<proteinExistence type="predicted"/>
<reference evidence="2 3" key="1">
    <citation type="submission" date="2017-05" db="EMBL/GenBank/DDBJ databases">
        <title>Complete and WGS of Bordetella genogroups.</title>
        <authorList>
            <person name="Spilker T."/>
            <person name="Lipuma J."/>
        </authorList>
    </citation>
    <scope>NUCLEOTIDE SEQUENCE [LARGE SCALE GENOMIC DNA]</scope>
    <source>
        <strain evidence="2 3">AU3139</strain>
    </source>
</reference>
<feature type="region of interest" description="Disordered" evidence="1">
    <location>
        <begin position="59"/>
        <end position="80"/>
    </location>
</feature>
<sequence length="115" mass="12556">MLITFHSKVAAEVLMRTDDAAPLLRAAGKSFRDTIPERGVFTADQLQSAITGLERAIAAADRGPADDDEPHPDKEPVHPIERAVGLHQRAFPLLDMMRKTAAAGADLTWEVSRGW</sequence>
<dbReference type="RefSeq" id="WP_033467035.1">
    <property type="nucleotide sequence ID" value="NZ_CP021107.1"/>
</dbReference>
<dbReference type="Proteomes" id="UP000216524">
    <property type="component" value="Unassembled WGS sequence"/>
</dbReference>
<accession>A0ABX4FJA7</accession>
<keyword evidence="3" id="KW-1185">Reference proteome</keyword>
<dbReference type="Pfam" id="PF08895">
    <property type="entry name" value="DUF1840"/>
    <property type="match status" value="1"/>
</dbReference>
<dbReference type="InterPro" id="IPR014991">
    <property type="entry name" value="DUF1840"/>
</dbReference>
<evidence type="ECO:0000313" key="2">
    <source>
        <dbReference type="EMBL" id="OZI82278.1"/>
    </source>
</evidence>
<name>A0ABX4FJA7_9BORD</name>
<evidence type="ECO:0000313" key="3">
    <source>
        <dbReference type="Proteomes" id="UP000216524"/>
    </source>
</evidence>
<evidence type="ECO:0000256" key="1">
    <source>
        <dbReference type="SAM" id="MobiDB-lite"/>
    </source>
</evidence>
<feature type="compositionally biased region" description="Basic and acidic residues" evidence="1">
    <location>
        <begin position="71"/>
        <end position="80"/>
    </location>
</feature>
<gene>
    <name evidence="2" type="ORF">CAL23_00030</name>
</gene>
<evidence type="ECO:0008006" key="4">
    <source>
        <dbReference type="Google" id="ProtNLM"/>
    </source>
</evidence>
<dbReference type="EMBL" id="NEVV01000001">
    <property type="protein sequence ID" value="OZI82278.1"/>
    <property type="molecule type" value="Genomic_DNA"/>
</dbReference>
<protein>
    <recommendedName>
        <fullName evidence="4">DUF1840 domain-containing protein</fullName>
    </recommendedName>
</protein>